<name>A0A0F9EUM8_9ZZZZ</name>
<organism evidence="9">
    <name type="scientific">marine sediment metagenome</name>
    <dbReference type="NCBI Taxonomy" id="412755"/>
    <lineage>
        <taxon>unclassified sequences</taxon>
        <taxon>metagenomes</taxon>
        <taxon>ecological metagenomes</taxon>
    </lineage>
</organism>
<dbReference type="PROSITE" id="PS00039">
    <property type="entry name" value="DEAD_ATP_HELICASE"/>
    <property type="match status" value="1"/>
</dbReference>
<dbReference type="PROSITE" id="PS51195">
    <property type="entry name" value="Q_MOTIF"/>
    <property type="match status" value="1"/>
</dbReference>
<dbReference type="PROSITE" id="PS51192">
    <property type="entry name" value="HELICASE_ATP_BIND_1"/>
    <property type="match status" value="1"/>
</dbReference>
<dbReference type="GO" id="GO:0003724">
    <property type="term" value="F:RNA helicase activity"/>
    <property type="evidence" value="ECO:0007669"/>
    <property type="project" value="InterPro"/>
</dbReference>
<dbReference type="InterPro" id="IPR014001">
    <property type="entry name" value="Helicase_ATP-bd"/>
</dbReference>
<dbReference type="CDD" id="cd00268">
    <property type="entry name" value="DEADc"/>
    <property type="match status" value="1"/>
</dbReference>
<evidence type="ECO:0000256" key="1">
    <source>
        <dbReference type="ARBA" id="ARBA00022741"/>
    </source>
</evidence>
<dbReference type="EMBL" id="LAZR01033229">
    <property type="protein sequence ID" value="KKL48690.1"/>
    <property type="molecule type" value="Genomic_DNA"/>
</dbReference>
<reference evidence="9" key="1">
    <citation type="journal article" date="2015" name="Nature">
        <title>Complex archaea that bridge the gap between prokaryotes and eukaryotes.</title>
        <authorList>
            <person name="Spang A."/>
            <person name="Saw J.H."/>
            <person name="Jorgensen S.L."/>
            <person name="Zaremba-Niedzwiedzka K."/>
            <person name="Martijn J."/>
            <person name="Lind A.E."/>
            <person name="van Eijk R."/>
            <person name="Schleper C."/>
            <person name="Guy L."/>
            <person name="Ettema T.J."/>
        </authorList>
    </citation>
    <scope>NUCLEOTIDE SEQUENCE</scope>
</reference>
<keyword evidence="4" id="KW-0067">ATP-binding</keyword>
<accession>A0A0F9EUM8</accession>
<dbReference type="SUPFAM" id="SSF52540">
    <property type="entry name" value="P-loop containing nucleoside triphosphate hydrolases"/>
    <property type="match status" value="1"/>
</dbReference>
<gene>
    <name evidence="9" type="ORF">LCGC14_2322990</name>
</gene>
<evidence type="ECO:0000259" key="8">
    <source>
        <dbReference type="PROSITE" id="PS51195"/>
    </source>
</evidence>
<evidence type="ECO:0000256" key="5">
    <source>
        <dbReference type="SAM" id="MobiDB-lite"/>
    </source>
</evidence>
<evidence type="ECO:0000256" key="2">
    <source>
        <dbReference type="ARBA" id="ARBA00022801"/>
    </source>
</evidence>
<dbReference type="GO" id="GO:0016787">
    <property type="term" value="F:hydrolase activity"/>
    <property type="evidence" value="ECO:0007669"/>
    <property type="project" value="UniProtKB-KW"/>
</dbReference>
<comment type="caution">
    <text evidence="9">The sequence shown here is derived from an EMBL/GenBank/DDBJ whole genome shotgun (WGS) entry which is preliminary data.</text>
</comment>
<evidence type="ECO:0000256" key="4">
    <source>
        <dbReference type="ARBA" id="ARBA00022840"/>
    </source>
</evidence>
<dbReference type="AlphaFoldDB" id="A0A0F9EUM8"/>
<dbReference type="SMART" id="SM00487">
    <property type="entry name" value="DEXDc"/>
    <property type="match status" value="1"/>
</dbReference>
<dbReference type="InterPro" id="IPR001650">
    <property type="entry name" value="Helicase_C-like"/>
</dbReference>
<evidence type="ECO:0000259" key="6">
    <source>
        <dbReference type="PROSITE" id="PS51192"/>
    </source>
</evidence>
<dbReference type="GO" id="GO:0003676">
    <property type="term" value="F:nucleic acid binding"/>
    <property type="evidence" value="ECO:0007669"/>
    <property type="project" value="InterPro"/>
</dbReference>
<dbReference type="InterPro" id="IPR000629">
    <property type="entry name" value="RNA-helicase_DEAD-box_CS"/>
</dbReference>
<feature type="domain" description="Helicase ATP-binding" evidence="6">
    <location>
        <begin position="32"/>
        <end position="207"/>
    </location>
</feature>
<dbReference type="PROSITE" id="PS51194">
    <property type="entry name" value="HELICASE_CTER"/>
    <property type="match status" value="1"/>
</dbReference>
<evidence type="ECO:0000259" key="7">
    <source>
        <dbReference type="PROSITE" id="PS51194"/>
    </source>
</evidence>
<dbReference type="Pfam" id="PF00270">
    <property type="entry name" value="DEAD"/>
    <property type="match status" value="1"/>
</dbReference>
<keyword evidence="1" id="KW-0547">Nucleotide-binding</keyword>
<feature type="domain" description="Helicase C-terminal" evidence="7">
    <location>
        <begin position="219"/>
        <end position="380"/>
    </location>
</feature>
<dbReference type="Gene3D" id="3.40.50.300">
    <property type="entry name" value="P-loop containing nucleotide triphosphate hydrolases"/>
    <property type="match status" value="2"/>
</dbReference>
<feature type="domain" description="DEAD-box RNA helicase Q" evidence="8">
    <location>
        <begin position="1"/>
        <end position="29"/>
    </location>
</feature>
<dbReference type="GO" id="GO:0005829">
    <property type="term" value="C:cytosol"/>
    <property type="evidence" value="ECO:0007669"/>
    <property type="project" value="TreeGrafter"/>
</dbReference>
<dbReference type="InterPro" id="IPR050079">
    <property type="entry name" value="DEAD_box_RNA_helicase"/>
</dbReference>
<keyword evidence="3" id="KW-0347">Helicase</keyword>
<feature type="compositionally biased region" description="Basic and acidic residues" evidence="5">
    <location>
        <begin position="390"/>
        <end position="412"/>
    </location>
</feature>
<evidence type="ECO:0008006" key="10">
    <source>
        <dbReference type="Google" id="ProtNLM"/>
    </source>
</evidence>
<keyword evidence="2" id="KW-0378">Hydrolase</keyword>
<protein>
    <recommendedName>
        <fullName evidence="10">DEAD/DEAH box helicase</fullName>
    </recommendedName>
</protein>
<dbReference type="InterPro" id="IPR027417">
    <property type="entry name" value="P-loop_NTPase"/>
</dbReference>
<feature type="region of interest" description="Disordered" evidence="5">
    <location>
        <begin position="378"/>
        <end position="412"/>
    </location>
</feature>
<dbReference type="Pfam" id="PF00271">
    <property type="entry name" value="Helicase_C"/>
    <property type="match status" value="1"/>
</dbReference>
<dbReference type="GO" id="GO:0005524">
    <property type="term" value="F:ATP binding"/>
    <property type="evidence" value="ECO:0007669"/>
    <property type="project" value="UniProtKB-KW"/>
</dbReference>
<evidence type="ECO:0000313" key="9">
    <source>
        <dbReference type="EMBL" id="KKL48690.1"/>
    </source>
</evidence>
<dbReference type="PANTHER" id="PTHR47959">
    <property type="entry name" value="ATP-DEPENDENT RNA HELICASE RHLE-RELATED"/>
    <property type="match status" value="1"/>
</dbReference>
<dbReference type="InterPro" id="IPR044742">
    <property type="entry name" value="DEAD/DEAH_RhlB"/>
</dbReference>
<dbReference type="InterPro" id="IPR014014">
    <property type="entry name" value="RNA_helicase_DEAD_Q_motif"/>
</dbReference>
<evidence type="ECO:0000256" key="3">
    <source>
        <dbReference type="ARBA" id="ARBA00022806"/>
    </source>
</evidence>
<dbReference type="SMART" id="SM00490">
    <property type="entry name" value="HELICc"/>
    <property type="match status" value="1"/>
</dbReference>
<dbReference type="PANTHER" id="PTHR47959:SF3">
    <property type="entry name" value="ATP-DEPENDENT RNA HELICASE SRMB"/>
    <property type="match status" value="1"/>
</dbReference>
<proteinExistence type="predicted"/>
<sequence>MTFDDLFLDDALLNALNSLDFKIPTAVQEAAIPFILQGKDVLAGAATGTGKTAAFVLPALQMLIDTPNREKDRFPRILILAPTRELAFQIQHVVKQLSKQLDVNTSIVTGGFSQYKQAEFLQNACDIIIATPGRLLNLVADEAIDLSDIDMVIIDEADRMLDMGQGPDVMTLLGTIANGFQACLFSATLAGSGVKIFAEEILTDAEVVQINAANEKSEQVTQLVYFADNKEHKQALLLASINEPSCTSAIVFCNKKERAEEITSWLQSKNVSAQVMHGDFNQATRLDKTRKFRIGQIKVMVATDVASRGLDLTNISHVINYDLPFRGDIYIHRIGRTGRAAQTGVAINLVEHNDKDRLDRIEYHLQYKLTVAKMKGLAAQSKTGKNKIKKKDDDKPRYVSKKDRMETATDSE</sequence>
<dbReference type="InterPro" id="IPR011545">
    <property type="entry name" value="DEAD/DEAH_box_helicase_dom"/>
</dbReference>
<dbReference type="CDD" id="cd18787">
    <property type="entry name" value="SF2_C_DEAD"/>
    <property type="match status" value="1"/>
</dbReference>